<dbReference type="Gene3D" id="3.30.420.10">
    <property type="entry name" value="Ribonuclease H-like superfamily/Ribonuclease H"/>
    <property type="match status" value="1"/>
</dbReference>
<gene>
    <name evidence="3" type="ORF">MiTs_04040</name>
</gene>
<evidence type="ECO:0000313" key="4">
    <source>
        <dbReference type="Proteomes" id="UP000324689"/>
    </source>
</evidence>
<dbReference type="InterPro" id="IPR036397">
    <property type="entry name" value="RNaseH_sf"/>
</dbReference>
<dbReference type="AlphaFoldDB" id="A0A5A5S3W7"/>
<dbReference type="SUPFAM" id="SSF46689">
    <property type="entry name" value="Homeodomain-like"/>
    <property type="match status" value="1"/>
</dbReference>
<protein>
    <recommendedName>
        <fullName evidence="5">Tc1-like transposase DDE domain-containing protein</fullName>
    </recommendedName>
</protein>
<name>A0A5A5S3W7_MICAE</name>
<accession>A0A5A5S3W7</accession>
<feature type="domain" description="Tc1-like transposase DDE" evidence="2">
    <location>
        <begin position="119"/>
        <end position="165"/>
    </location>
</feature>
<organism evidence="3 4">
    <name type="scientific">Microcystis aeruginosa NIES-2521</name>
    <dbReference type="NCBI Taxonomy" id="2303983"/>
    <lineage>
        <taxon>Bacteria</taxon>
        <taxon>Bacillati</taxon>
        <taxon>Cyanobacteriota</taxon>
        <taxon>Cyanophyceae</taxon>
        <taxon>Oscillatoriophycideae</taxon>
        <taxon>Chroococcales</taxon>
        <taxon>Microcystaceae</taxon>
        <taxon>Microcystis</taxon>
    </lineage>
</organism>
<reference evidence="3 4" key="1">
    <citation type="submission" date="2018-09" db="EMBL/GenBank/DDBJ databases">
        <title>Evolutionary history of phycoerythrin pigmentation in the water bloom-forming cyanobacterium Microcystis aeruginosa.</title>
        <authorList>
            <person name="Tanabe Y."/>
            <person name="Tanabe Y."/>
            <person name="Yamaguchi H."/>
        </authorList>
    </citation>
    <scope>NUCLEOTIDE SEQUENCE [LARGE SCALE GENOMIC DNA]</scope>
    <source>
        <strain evidence="3 4">NIES-2521</strain>
    </source>
</reference>
<dbReference type="Pfam" id="PF13358">
    <property type="entry name" value="DDE_3"/>
    <property type="match status" value="1"/>
</dbReference>
<evidence type="ECO:0000259" key="1">
    <source>
        <dbReference type="Pfam" id="PF06056"/>
    </source>
</evidence>
<dbReference type="Proteomes" id="UP000324689">
    <property type="component" value="Unassembled WGS sequence"/>
</dbReference>
<evidence type="ECO:0000259" key="2">
    <source>
        <dbReference type="Pfam" id="PF13358"/>
    </source>
</evidence>
<comment type="caution">
    <text evidence="3">The sequence shown here is derived from an EMBL/GenBank/DDBJ whole genome shotgun (WGS) entry which is preliminary data.</text>
</comment>
<dbReference type="InterPro" id="IPR010332">
    <property type="entry name" value="ATPase_terminase-su_N"/>
</dbReference>
<dbReference type="EMBL" id="BHVQ01000114">
    <property type="protein sequence ID" value="GCA82018.1"/>
    <property type="molecule type" value="Genomic_DNA"/>
</dbReference>
<proteinExistence type="predicted"/>
<dbReference type="Pfam" id="PF06056">
    <property type="entry name" value="Terminase_5"/>
    <property type="match status" value="1"/>
</dbReference>
<dbReference type="RefSeq" id="WP_149977097.1">
    <property type="nucleotide sequence ID" value="NZ_BHVQ01000114.1"/>
</dbReference>
<dbReference type="InterPro" id="IPR009057">
    <property type="entry name" value="Homeodomain-like_sf"/>
</dbReference>
<dbReference type="GO" id="GO:0003676">
    <property type="term" value="F:nucleic acid binding"/>
    <property type="evidence" value="ECO:0007669"/>
    <property type="project" value="InterPro"/>
</dbReference>
<evidence type="ECO:0000313" key="3">
    <source>
        <dbReference type="EMBL" id="GCA82018.1"/>
    </source>
</evidence>
<feature type="domain" description="Terminase ATPase subunit N-terminal" evidence="1">
    <location>
        <begin position="46"/>
        <end position="88"/>
    </location>
</feature>
<evidence type="ECO:0008006" key="5">
    <source>
        <dbReference type="Google" id="ProtNLM"/>
    </source>
</evidence>
<sequence>MVGVTSTVVKESAEELTQRLKEATTAREKDKLQVLYWLKQEKAPTLKVIAESLGHHRNTVQSWLCKYREQGLQGMLERKKSKGRVRVIPEWAEKALEKRLKAEEKGFKSYGEVQEWHTSKKLVIPENIILLFQPPYCPELNPIERVREELKKEIKWSCFKTLEELEVKVDELFKKLTPQRVASLTGFPFILDALSALNTI</sequence>
<dbReference type="InterPro" id="IPR038717">
    <property type="entry name" value="Tc1-like_DDE_dom"/>
</dbReference>